<sequence length="63" mass="7045">MVEVRKDGDDVFIVMKDHALAGWFKWSASRGRWRAYTVRGSVSMHTLRSDAVDAIVGYTVGGE</sequence>
<proteinExistence type="predicted"/>
<evidence type="ECO:0000313" key="1">
    <source>
        <dbReference type="EMBL" id="CAB4214528.1"/>
    </source>
</evidence>
<name>A0A6J5SSV6_9CAUD</name>
<evidence type="ECO:0000313" key="2">
    <source>
        <dbReference type="EMBL" id="CAB4218389.1"/>
    </source>
</evidence>
<dbReference type="EMBL" id="LR797459">
    <property type="protein sequence ID" value="CAB4218389.1"/>
    <property type="molecule type" value="Genomic_DNA"/>
</dbReference>
<gene>
    <name evidence="1" type="ORF">UFOVP1459_43</name>
    <name evidence="2" type="ORF">UFOVP1609_17</name>
</gene>
<dbReference type="EMBL" id="LR797412">
    <property type="protein sequence ID" value="CAB4214528.1"/>
    <property type="molecule type" value="Genomic_DNA"/>
</dbReference>
<organism evidence="2">
    <name type="scientific">uncultured Caudovirales phage</name>
    <dbReference type="NCBI Taxonomy" id="2100421"/>
    <lineage>
        <taxon>Viruses</taxon>
        <taxon>Duplodnaviria</taxon>
        <taxon>Heunggongvirae</taxon>
        <taxon>Uroviricota</taxon>
        <taxon>Caudoviricetes</taxon>
        <taxon>Peduoviridae</taxon>
        <taxon>Maltschvirus</taxon>
        <taxon>Maltschvirus maltsch</taxon>
    </lineage>
</organism>
<reference evidence="2" key="1">
    <citation type="submission" date="2020-05" db="EMBL/GenBank/DDBJ databases">
        <authorList>
            <person name="Chiriac C."/>
            <person name="Salcher M."/>
            <person name="Ghai R."/>
            <person name="Kavagutti S V."/>
        </authorList>
    </citation>
    <scope>NUCLEOTIDE SEQUENCE</scope>
</reference>
<protein>
    <submittedName>
        <fullName evidence="2">Uncharacterized protein</fullName>
    </submittedName>
</protein>
<accession>A0A6J5SSV6</accession>